<sequence length="181" mass="19796">YKTKPNNSTGQKRMKTFIVFLLSLFLSMPVISLAQEQQRDANNFKVFSGQTIFGSGNSVVVVDLRDPRYDKIVEFDFSIQLSGITSTEGEYLAGATIDAIQFVTLPVLPSGNVAEGFSGILSGNSIFTAKINWTTVVNDLNIQSGDTEFGVPLFAEKGRFLLLRLIAGAADILTSLWIDMD</sequence>
<feature type="non-terminal residue" evidence="1">
    <location>
        <position position="1"/>
    </location>
</feature>
<name>A0A0F8ZLU2_9ZZZZ</name>
<dbReference type="EMBL" id="LAZR01047189">
    <property type="protein sequence ID" value="KKK94802.1"/>
    <property type="molecule type" value="Genomic_DNA"/>
</dbReference>
<accession>A0A0F8ZLU2</accession>
<dbReference type="AlphaFoldDB" id="A0A0F8ZLU2"/>
<organism evidence="1">
    <name type="scientific">marine sediment metagenome</name>
    <dbReference type="NCBI Taxonomy" id="412755"/>
    <lineage>
        <taxon>unclassified sequences</taxon>
        <taxon>metagenomes</taxon>
        <taxon>ecological metagenomes</taxon>
    </lineage>
</organism>
<comment type="caution">
    <text evidence="1">The sequence shown here is derived from an EMBL/GenBank/DDBJ whole genome shotgun (WGS) entry which is preliminary data.</text>
</comment>
<proteinExistence type="predicted"/>
<reference evidence="1" key="1">
    <citation type="journal article" date="2015" name="Nature">
        <title>Complex archaea that bridge the gap between prokaryotes and eukaryotes.</title>
        <authorList>
            <person name="Spang A."/>
            <person name="Saw J.H."/>
            <person name="Jorgensen S.L."/>
            <person name="Zaremba-Niedzwiedzka K."/>
            <person name="Martijn J."/>
            <person name="Lind A.E."/>
            <person name="van Eijk R."/>
            <person name="Schleper C."/>
            <person name="Guy L."/>
            <person name="Ettema T.J."/>
        </authorList>
    </citation>
    <scope>NUCLEOTIDE SEQUENCE</scope>
</reference>
<gene>
    <name evidence="1" type="ORF">LCGC14_2679170</name>
</gene>
<protein>
    <submittedName>
        <fullName evidence="1">Uncharacterized protein</fullName>
    </submittedName>
</protein>
<evidence type="ECO:0000313" key="1">
    <source>
        <dbReference type="EMBL" id="KKK94802.1"/>
    </source>
</evidence>